<sequence>MDPSREGGAQSADSAAAALAADTGSVIAFLTQVLGSSEGLKPEEQANLQRFWHALQVKLNGPAAAASPSQQSLREQDLTALLQKLMSQQEAQRNQTISNISNNRSSSRNHSALDPAQKLRGAHSGNDSNSHYPANATTGPAGMPILNTAHPIQRTSTSGNPSNSSGLSTSHISSSPMQRQPLGHLQGSGGLPFMMMDFEEEQEDDDPDFDPYLVDPDFEFDASLGINLPGAAIGGATADDMGMGAAINWMVNTECMAGFSSASTPAQTNFGPATGTMANAHLTEGDYRYARRTRTNSSPRKGRKRALDVPQALLPDGNFYGLESSSIYNESPQKRHAAQLQHIHTAIPTNTVSRCPPSQVYPSPAAEAQQERDADDEEDEVEEEDEED</sequence>
<feature type="region of interest" description="Disordered" evidence="1">
    <location>
        <begin position="87"/>
        <end position="192"/>
    </location>
</feature>
<dbReference type="Proteomes" id="UP000027361">
    <property type="component" value="Unassembled WGS sequence"/>
</dbReference>
<feature type="region of interest" description="Disordered" evidence="1">
    <location>
        <begin position="282"/>
        <end position="310"/>
    </location>
</feature>
<feature type="compositionally biased region" description="Polar residues" evidence="1">
    <location>
        <begin position="87"/>
        <end position="96"/>
    </location>
</feature>
<accession>A0A066V766</accession>
<protein>
    <submittedName>
        <fullName evidence="2">Uncharacterized protein</fullName>
    </submittedName>
</protein>
<dbReference type="InParanoid" id="A0A066V766"/>
<feature type="compositionally biased region" description="Polar residues" evidence="1">
    <location>
        <begin position="125"/>
        <end position="138"/>
    </location>
</feature>
<keyword evidence="3" id="KW-1185">Reference proteome</keyword>
<proteinExistence type="predicted"/>
<feature type="compositionally biased region" description="Low complexity" evidence="1">
    <location>
        <begin position="97"/>
        <end position="109"/>
    </location>
</feature>
<dbReference type="AlphaFoldDB" id="A0A066V766"/>
<dbReference type="EMBL" id="JMSN01000135">
    <property type="protein sequence ID" value="KDN37587.1"/>
    <property type="molecule type" value="Genomic_DNA"/>
</dbReference>
<feature type="compositionally biased region" description="Basic residues" evidence="1">
    <location>
        <begin position="290"/>
        <end position="304"/>
    </location>
</feature>
<comment type="caution">
    <text evidence="2">The sequence shown here is derived from an EMBL/GenBank/DDBJ whole genome shotgun (WGS) entry which is preliminary data.</text>
</comment>
<name>A0A066V766_TILAU</name>
<reference evidence="2 3" key="1">
    <citation type="submission" date="2014-05" db="EMBL/GenBank/DDBJ databases">
        <title>Draft genome sequence of a rare smut relative, Tilletiaria anomala UBC 951.</title>
        <authorList>
            <consortium name="DOE Joint Genome Institute"/>
            <person name="Toome M."/>
            <person name="Kuo A."/>
            <person name="Henrissat B."/>
            <person name="Lipzen A."/>
            <person name="Tritt A."/>
            <person name="Yoshinaga Y."/>
            <person name="Zane M."/>
            <person name="Barry K."/>
            <person name="Grigoriev I.V."/>
            <person name="Spatafora J.W."/>
            <person name="Aimea M.C."/>
        </authorList>
    </citation>
    <scope>NUCLEOTIDE SEQUENCE [LARGE SCALE GENOMIC DNA]</scope>
    <source>
        <strain evidence="2 3">UBC 951</strain>
    </source>
</reference>
<feature type="compositionally biased region" description="Acidic residues" evidence="1">
    <location>
        <begin position="373"/>
        <end position="388"/>
    </location>
</feature>
<dbReference type="HOGENOM" id="CLU_712851_0_0_1"/>
<evidence type="ECO:0000256" key="1">
    <source>
        <dbReference type="SAM" id="MobiDB-lite"/>
    </source>
</evidence>
<organism evidence="2 3">
    <name type="scientific">Tilletiaria anomala (strain ATCC 24038 / CBS 436.72 / UBC 951)</name>
    <dbReference type="NCBI Taxonomy" id="1037660"/>
    <lineage>
        <taxon>Eukaryota</taxon>
        <taxon>Fungi</taxon>
        <taxon>Dikarya</taxon>
        <taxon>Basidiomycota</taxon>
        <taxon>Ustilaginomycotina</taxon>
        <taxon>Exobasidiomycetes</taxon>
        <taxon>Georgefischeriales</taxon>
        <taxon>Tilletiariaceae</taxon>
        <taxon>Tilletiaria</taxon>
    </lineage>
</organism>
<feature type="non-terminal residue" evidence="2">
    <location>
        <position position="388"/>
    </location>
</feature>
<gene>
    <name evidence="2" type="ORF">K437DRAFT_36896</name>
</gene>
<dbReference type="GeneID" id="25267416"/>
<feature type="compositionally biased region" description="Low complexity" evidence="1">
    <location>
        <begin position="155"/>
        <end position="175"/>
    </location>
</feature>
<evidence type="ECO:0000313" key="3">
    <source>
        <dbReference type="Proteomes" id="UP000027361"/>
    </source>
</evidence>
<dbReference type="RefSeq" id="XP_013240418.1">
    <property type="nucleotide sequence ID" value="XM_013384964.1"/>
</dbReference>
<feature type="region of interest" description="Disordered" evidence="1">
    <location>
        <begin position="348"/>
        <end position="388"/>
    </location>
</feature>
<evidence type="ECO:0000313" key="2">
    <source>
        <dbReference type="EMBL" id="KDN37587.1"/>
    </source>
</evidence>